<evidence type="ECO:0000313" key="3">
    <source>
        <dbReference type="EMBL" id="GGY78897.1"/>
    </source>
</evidence>
<accession>A0ABQ3B8F7</accession>
<protein>
    <recommendedName>
        <fullName evidence="5">Secreted protein</fullName>
    </recommendedName>
</protein>
<organism evidence="3 4">
    <name type="scientific">Cellvibrio zantedeschiae</name>
    <dbReference type="NCBI Taxonomy" id="1237077"/>
    <lineage>
        <taxon>Bacteria</taxon>
        <taxon>Pseudomonadati</taxon>
        <taxon>Pseudomonadota</taxon>
        <taxon>Gammaproteobacteria</taxon>
        <taxon>Cellvibrionales</taxon>
        <taxon>Cellvibrionaceae</taxon>
        <taxon>Cellvibrio</taxon>
    </lineage>
</organism>
<dbReference type="Proteomes" id="UP000619761">
    <property type="component" value="Unassembled WGS sequence"/>
</dbReference>
<reference evidence="4" key="1">
    <citation type="journal article" date="2019" name="Int. J. Syst. Evol. Microbiol.">
        <title>The Global Catalogue of Microorganisms (GCM) 10K type strain sequencing project: providing services to taxonomists for standard genome sequencing and annotation.</title>
        <authorList>
            <consortium name="The Broad Institute Genomics Platform"/>
            <consortium name="The Broad Institute Genome Sequencing Center for Infectious Disease"/>
            <person name="Wu L."/>
            <person name="Ma J."/>
        </authorList>
    </citation>
    <scope>NUCLEOTIDE SEQUENCE [LARGE SCALE GENOMIC DNA]</scope>
    <source>
        <strain evidence="4">KCTC 32239</strain>
    </source>
</reference>
<name>A0ABQ3B8F7_9GAMM</name>
<dbReference type="EMBL" id="BMYZ01000002">
    <property type="protein sequence ID" value="GGY78897.1"/>
    <property type="molecule type" value="Genomic_DNA"/>
</dbReference>
<keyword evidence="4" id="KW-1185">Reference proteome</keyword>
<feature type="signal peptide" evidence="2">
    <location>
        <begin position="1"/>
        <end position="20"/>
    </location>
</feature>
<dbReference type="RefSeq" id="WP_189419024.1">
    <property type="nucleotide sequence ID" value="NZ_BMYZ01000002.1"/>
</dbReference>
<evidence type="ECO:0000256" key="2">
    <source>
        <dbReference type="SAM" id="SignalP"/>
    </source>
</evidence>
<feature type="compositionally biased region" description="Polar residues" evidence="1">
    <location>
        <begin position="70"/>
        <end position="81"/>
    </location>
</feature>
<evidence type="ECO:0008006" key="5">
    <source>
        <dbReference type="Google" id="ProtNLM"/>
    </source>
</evidence>
<gene>
    <name evidence="3" type="ORF">GCM10011613_24580</name>
</gene>
<keyword evidence="2" id="KW-0732">Signal</keyword>
<feature type="region of interest" description="Disordered" evidence="1">
    <location>
        <begin position="67"/>
        <end position="101"/>
    </location>
</feature>
<proteinExistence type="predicted"/>
<feature type="chain" id="PRO_5046808451" description="Secreted protein" evidence="2">
    <location>
        <begin position="21"/>
        <end position="188"/>
    </location>
</feature>
<evidence type="ECO:0000256" key="1">
    <source>
        <dbReference type="SAM" id="MobiDB-lite"/>
    </source>
</evidence>
<evidence type="ECO:0000313" key="4">
    <source>
        <dbReference type="Proteomes" id="UP000619761"/>
    </source>
</evidence>
<sequence>MQKWILCLLLGLSVISNAEAADCSVFQDKIRKLEDLRRQGGSLKQMERWRMQSDELTSKKVRCSREGSIQVASGNANPTKAKTSKSARVPKRSQKLRSLDNDDPQVQQLLSTCNYWITEYNNNPSSNNVSFRDTACRALDEKLRASDKPAPLEIANLRSLRDCIKPNNLIDNDVQECRQGLRDPIWKH</sequence>
<feature type="compositionally biased region" description="Basic residues" evidence="1">
    <location>
        <begin position="82"/>
        <end position="95"/>
    </location>
</feature>
<comment type="caution">
    <text evidence="3">The sequence shown here is derived from an EMBL/GenBank/DDBJ whole genome shotgun (WGS) entry which is preliminary data.</text>
</comment>